<proteinExistence type="predicted"/>
<name>A0AAF3F8D5_9BILA</name>
<dbReference type="AlphaFoldDB" id="A0AAF3F8D5"/>
<evidence type="ECO:0000313" key="1">
    <source>
        <dbReference type="Proteomes" id="UP000887575"/>
    </source>
</evidence>
<sequence length="159" mass="18072">MQTDELEHHTFNNTLVDESVLDDDEMDNLTILGEKPELTLSKRDTTENGDHQVSDFRTIDDQAAISRLIDELVQKVSSDAPITTSTADTNKEFDMDIKKVTTFSDSIQHNLYESHSQEQNQDCFNGIKEADGHNKMLGLTRPELKRYVHARLNACCTNK</sequence>
<dbReference type="Proteomes" id="UP000887575">
    <property type="component" value="Unassembled WGS sequence"/>
</dbReference>
<reference evidence="2" key="1">
    <citation type="submission" date="2024-02" db="UniProtKB">
        <authorList>
            <consortium name="WormBaseParasite"/>
        </authorList>
    </citation>
    <scope>IDENTIFICATION</scope>
</reference>
<organism evidence="1 2">
    <name type="scientific">Mesorhabditis belari</name>
    <dbReference type="NCBI Taxonomy" id="2138241"/>
    <lineage>
        <taxon>Eukaryota</taxon>
        <taxon>Metazoa</taxon>
        <taxon>Ecdysozoa</taxon>
        <taxon>Nematoda</taxon>
        <taxon>Chromadorea</taxon>
        <taxon>Rhabditida</taxon>
        <taxon>Rhabditina</taxon>
        <taxon>Rhabditomorpha</taxon>
        <taxon>Rhabditoidea</taxon>
        <taxon>Rhabditidae</taxon>
        <taxon>Mesorhabditinae</taxon>
        <taxon>Mesorhabditis</taxon>
    </lineage>
</organism>
<keyword evidence="1" id="KW-1185">Reference proteome</keyword>
<dbReference type="WBParaSite" id="MBELARI_LOCUS3168">
    <property type="protein sequence ID" value="MBELARI_LOCUS3168"/>
    <property type="gene ID" value="MBELARI_LOCUS3168"/>
</dbReference>
<protein>
    <submittedName>
        <fullName evidence="2">Uncharacterized protein</fullName>
    </submittedName>
</protein>
<evidence type="ECO:0000313" key="2">
    <source>
        <dbReference type="WBParaSite" id="MBELARI_LOCUS3168"/>
    </source>
</evidence>
<accession>A0AAF3F8D5</accession>